<dbReference type="Pfam" id="PF00041">
    <property type="entry name" value="fn3"/>
    <property type="match status" value="3"/>
</dbReference>
<feature type="domain" description="Fibronectin type-III" evidence="3">
    <location>
        <begin position="346"/>
        <end position="447"/>
    </location>
</feature>
<dbReference type="OrthoDB" id="443915at2759"/>
<dbReference type="PANTHER" id="PTHR24099">
    <property type="entry name" value="E3 UBIQUITIN-PROTEIN LIGASE TRIM36-RELATED"/>
    <property type="match status" value="1"/>
</dbReference>
<feature type="compositionally biased region" description="Low complexity" evidence="1">
    <location>
        <begin position="155"/>
        <end position="172"/>
    </location>
</feature>
<dbReference type="KEGG" id="char:116218006"/>
<name>A0A6P8EDE9_CLUHA</name>
<dbReference type="InterPro" id="IPR013783">
    <property type="entry name" value="Ig-like_fold"/>
</dbReference>
<evidence type="ECO:0000313" key="5">
    <source>
        <dbReference type="RefSeq" id="XP_031413913.1"/>
    </source>
</evidence>
<keyword evidence="2" id="KW-0812">Transmembrane</keyword>
<evidence type="ECO:0000256" key="1">
    <source>
        <dbReference type="SAM" id="MobiDB-lite"/>
    </source>
</evidence>
<dbReference type="InterPro" id="IPR036116">
    <property type="entry name" value="FN3_sf"/>
</dbReference>
<dbReference type="InterPro" id="IPR003961">
    <property type="entry name" value="FN3_dom"/>
</dbReference>
<feature type="domain" description="Fibronectin type-III" evidence="3">
    <location>
        <begin position="235"/>
        <end position="345"/>
    </location>
</feature>
<dbReference type="CDD" id="cd00063">
    <property type="entry name" value="FN3"/>
    <property type="match status" value="6"/>
</dbReference>
<dbReference type="RefSeq" id="XP_031413913.1">
    <property type="nucleotide sequence ID" value="XM_031558053.2"/>
</dbReference>
<dbReference type="Proteomes" id="UP000515152">
    <property type="component" value="Chromosome 20"/>
</dbReference>
<evidence type="ECO:0000256" key="2">
    <source>
        <dbReference type="SAM" id="Phobius"/>
    </source>
</evidence>
<dbReference type="SUPFAM" id="SSF49265">
    <property type="entry name" value="Fibronectin type III"/>
    <property type="match status" value="4"/>
</dbReference>
<dbReference type="SMART" id="SM00060">
    <property type="entry name" value="FN3"/>
    <property type="match status" value="5"/>
</dbReference>
<evidence type="ECO:0000313" key="4">
    <source>
        <dbReference type="Proteomes" id="UP000515152"/>
    </source>
</evidence>
<accession>A0A6P8EDE9</accession>
<organism evidence="4 5">
    <name type="scientific">Clupea harengus</name>
    <name type="common">Atlantic herring</name>
    <dbReference type="NCBI Taxonomy" id="7950"/>
    <lineage>
        <taxon>Eukaryota</taxon>
        <taxon>Metazoa</taxon>
        <taxon>Chordata</taxon>
        <taxon>Craniata</taxon>
        <taxon>Vertebrata</taxon>
        <taxon>Euteleostomi</taxon>
        <taxon>Actinopterygii</taxon>
        <taxon>Neopterygii</taxon>
        <taxon>Teleostei</taxon>
        <taxon>Clupei</taxon>
        <taxon>Clupeiformes</taxon>
        <taxon>Clupeoidei</taxon>
        <taxon>Clupeidae</taxon>
        <taxon>Clupea</taxon>
    </lineage>
</organism>
<feature type="domain" description="Fibronectin type-III" evidence="3">
    <location>
        <begin position="552"/>
        <end position="646"/>
    </location>
</feature>
<reference evidence="5" key="1">
    <citation type="submission" date="2025-08" db="UniProtKB">
        <authorList>
            <consortium name="RefSeq"/>
        </authorList>
    </citation>
    <scope>IDENTIFICATION</scope>
</reference>
<keyword evidence="4" id="KW-1185">Reference proteome</keyword>
<sequence>MLSTDCMQQMFLVQVNPGEAFTIPTEGGHIQYITGPAPVPMLSHNGSVAPIYLPPGYMPSVMEENGMRKMMLLPPTLEFHPSLPPPPPHLSHYPPHHPALLPHPHIFPPEMPPHYLHHMHSLPIYPEKELMCPTMVMPSLKAQDQLHRRLKERSGPVANANVNPNTNGVHLSTPPPLPKGPPLALYNGHSKPLTPSPRPSRHNKLSGRTRATPPSDTESTDIEAETHKAKEMMSIICKPTVSGLTCHSAVLSWFAPIILPARDLTGADKHTRTHTPPLLCYELVLSQSGTDGDYKLVYQGRDTTFTLGDLKPATHYYARVCVACRSIKGSASEAVTFTTLCTPPDTPPPPRILLRTKSSVGLQWKAPYDNGARITAYLLECCEGKQNSFKEVYCGPPSSTPWSDSPLLPWAVPLLPPLPLCCGRELDQLALSAPCGWSAETLELEEPEGFRPKYTGEEMCYTVKSLERSHPTGCQSVCQCRLHQCILVHAERSVCLEPSLPQRSHSAGGPERNCIVTSLLPATHYCFWARAANQAGWGPWSEMFQVSTAATPPQPCGPPVLTVSADPTCVSVSWEVPPCNGAKVCEFRLEWGLQGGPLQVAYHGPSTSWEMTELIPATEYCCRVQAVSEAGAGPFGDIAMVTTPPSVPAAVECVEEVSAESVIDITTGASASRLAVTWKEPCCHGAEITGYNIDLGEQLPLSVGRTSHHVLENLQPNSTLRLRVRALNSIGAGPYSNPLRLRTPPLPPAPPSLECTVCSPHTLKLRWGEGPTRTPTPKGTHYCLHMQTGGDRLVCVYSGSSHSFKLQRLSEATEYNFSIQAVSSAGRGPLSPRYSFSTTRSLPPQLKAPKIELVQWNMYSVTWETLQPMKGDPISYTLQLMRGKEVEQLYRGAATSYTWQGVPAGADWRMRVCGGRRRPEGGELWGPYSPGTALPPPTMPTGCKAVATASNSTSSSGGQCHRRWHLSDEHFALLVLVAFGVVAILFAVLIQYLFLSKD</sequence>
<gene>
    <name evidence="5" type="primary">LOC116218006</name>
</gene>
<feature type="region of interest" description="Disordered" evidence="1">
    <location>
        <begin position="155"/>
        <end position="221"/>
    </location>
</feature>
<protein>
    <submittedName>
        <fullName evidence="5">LOW QUALITY PROTEIN: fibronectin type-III domain-containing protein 3A-like</fullName>
    </submittedName>
</protein>
<keyword evidence="2" id="KW-0472">Membrane</keyword>
<dbReference type="PANTHER" id="PTHR24099:SF14">
    <property type="entry name" value="FIBRONECTIN TYPE III DOMAIN CONTAINING 3C2-RELATED"/>
    <property type="match status" value="1"/>
</dbReference>
<feature type="domain" description="Fibronectin type-III" evidence="3">
    <location>
        <begin position="747"/>
        <end position="841"/>
    </location>
</feature>
<dbReference type="InterPro" id="IPR050617">
    <property type="entry name" value="E3_ligase_FN3/SPRY"/>
</dbReference>
<dbReference type="AlphaFoldDB" id="A0A6P8EDE9"/>
<dbReference type="GeneID" id="116218006"/>
<feature type="transmembrane region" description="Helical" evidence="2">
    <location>
        <begin position="971"/>
        <end position="995"/>
    </location>
</feature>
<dbReference type="PROSITE" id="PS50853">
    <property type="entry name" value="FN3"/>
    <property type="match status" value="5"/>
</dbReference>
<keyword evidence="2" id="KW-1133">Transmembrane helix</keyword>
<dbReference type="Gene3D" id="2.60.40.10">
    <property type="entry name" value="Immunoglobulins"/>
    <property type="match status" value="7"/>
</dbReference>
<proteinExistence type="predicted"/>
<feature type="domain" description="Fibronectin type-III" evidence="3">
    <location>
        <begin position="656"/>
        <end position="746"/>
    </location>
</feature>
<evidence type="ECO:0000259" key="3">
    <source>
        <dbReference type="PROSITE" id="PS50853"/>
    </source>
</evidence>